<sequence>MHPRSKAVVAVAAATVVVALVAVLVVRGVLWPNRLAAARYEVRGVDVSSYQGAVDWPRLAAQDVDFAYVKATEGSGFVDDTFETNLRGAQEAGVLVGAYHFFSFESPGRAQAEHVIATVPAQDGLLPVAVDVEHYGEFFDDPPDPETIRAELRVLVATLREHYGVDPVIYATQAAYSRYVAGDFRDSPLWIRAVYLPPRVSDGREWTFWQYSHRDRLDGYDGEESFIDMNVFRGDLADLRLLRPGG</sequence>
<dbReference type="PROSITE" id="PS51904">
    <property type="entry name" value="GLYCOSYL_HYDROL_F25_2"/>
    <property type="match status" value="1"/>
</dbReference>
<dbReference type="AlphaFoldDB" id="A0A511JPK7"/>
<comment type="caution">
    <text evidence="4">The sequence shown here is derived from an EMBL/GenBank/DDBJ whole genome shotgun (WGS) entry which is preliminary data.</text>
</comment>
<dbReference type="PANTHER" id="PTHR34135">
    <property type="entry name" value="LYSOZYME"/>
    <property type="match status" value="1"/>
</dbReference>
<dbReference type="SUPFAM" id="SSF51445">
    <property type="entry name" value="(Trans)glycosidases"/>
    <property type="match status" value="1"/>
</dbReference>
<proteinExistence type="inferred from homology"/>
<dbReference type="Pfam" id="PF01183">
    <property type="entry name" value="Glyco_hydro_25"/>
    <property type="match status" value="1"/>
</dbReference>
<dbReference type="Gene3D" id="3.20.20.80">
    <property type="entry name" value="Glycosidases"/>
    <property type="match status" value="1"/>
</dbReference>
<evidence type="ECO:0000313" key="4">
    <source>
        <dbReference type="EMBL" id="GEL99971.1"/>
    </source>
</evidence>
<dbReference type="EMBL" id="BJWH01000024">
    <property type="protein sequence ID" value="GEL99971.1"/>
    <property type="molecule type" value="Genomic_DNA"/>
</dbReference>
<comment type="similarity">
    <text evidence="1">Belongs to the glycosyl hydrolase 25 family.</text>
</comment>
<accession>A0A511JPK7</accession>
<gene>
    <name evidence="4" type="ORF">CTE05_35180</name>
</gene>
<dbReference type="GO" id="GO:0016052">
    <property type="term" value="P:carbohydrate catabolic process"/>
    <property type="evidence" value="ECO:0007669"/>
    <property type="project" value="TreeGrafter"/>
</dbReference>
<dbReference type="InterPro" id="IPR002053">
    <property type="entry name" value="Glyco_hydro_25"/>
</dbReference>
<keyword evidence="3" id="KW-0326">Glycosidase</keyword>
<dbReference type="GO" id="GO:0003796">
    <property type="term" value="F:lysozyme activity"/>
    <property type="evidence" value="ECO:0007669"/>
    <property type="project" value="InterPro"/>
</dbReference>
<dbReference type="GO" id="GO:0016998">
    <property type="term" value="P:cell wall macromolecule catabolic process"/>
    <property type="evidence" value="ECO:0007669"/>
    <property type="project" value="InterPro"/>
</dbReference>
<evidence type="ECO:0000256" key="1">
    <source>
        <dbReference type="ARBA" id="ARBA00010646"/>
    </source>
</evidence>
<evidence type="ECO:0000256" key="3">
    <source>
        <dbReference type="ARBA" id="ARBA00023295"/>
    </source>
</evidence>
<dbReference type="PANTHER" id="PTHR34135:SF2">
    <property type="entry name" value="LYSOZYME"/>
    <property type="match status" value="1"/>
</dbReference>
<evidence type="ECO:0000313" key="5">
    <source>
        <dbReference type="Proteomes" id="UP000321049"/>
    </source>
</evidence>
<protein>
    <submittedName>
        <fullName evidence="4">Glycoside hydrolase family 25</fullName>
    </submittedName>
</protein>
<dbReference type="GO" id="GO:0009253">
    <property type="term" value="P:peptidoglycan catabolic process"/>
    <property type="evidence" value="ECO:0007669"/>
    <property type="project" value="InterPro"/>
</dbReference>
<reference evidence="4 5" key="1">
    <citation type="submission" date="2019-07" db="EMBL/GenBank/DDBJ databases">
        <title>Whole genome shotgun sequence of Cellulomonas terrae NBRC 100819.</title>
        <authorList>
            <person name="Hosoyama A."/>
            <person name="Uohara A."/>
            <person name="Ohji S."/>
            <person name="Ichikawa N."/>
        </authorList>
    </citation>
    <scope>NUCLEOTIDE SEQUENCE [LARGE SCALE GENOMIC DNA]</scope>
    <source>
        <strain evidence="4 5">NBRC 100819</strain>
    </source>
</reference>
<keyword evidence="2 4" id="KW-0378">Hydrolase</keyword>
<keyword evidence="5" id="KW-1185">Reference proteome</keyword>
<dbReference type="RefSeq" id="WP_146847577.1">
    <property type="nucleotide sequence ID" value="NZ_BJWH01000024.1"/>
</dbReference>
<organism evidence="4 5">
    <name type="scientific">Cellulomonas terrae</name>
    <dbReference type="NCBI Taxonomy" id="311234"/>
    <lineage>
        <taxon>Bacteria</taxon>
        <taxon>Bacillati</taxon>
        <taxon>Actinomycetota</taxon>
        <taxon>Actinomycetes</taxon>
        <taxon>Micrococcales</taxon>
        <taxon>Cellulomonadaceae</taxon>
        <taxon>Cellulomonas</taxon>
    </lineage>
</organism>
<dbReference type="SMART" id="SM00641">
    <property type="entry name" value="Glyco_25"/>
    <property type="match status" value="1"/>
</dbReference>
<name>A0A511JPK7_9CELL</name>
<dbReference type="InterPro" id="IPR017853">
    <property type="entry name" value="GH"/>
</dbReference>
<evidence type="ECO:0000256" key="2">
    <source>
        <dbReference type="ARBA" id="ARBA00022801"/>
    </source>
</evidence>
<dbReference type="InterPro" id="IPR018077">
    <property type="entry name" value="Glyco_hydro_fam25_subgr"/>
</dbReference>
<dbReference type="OrthoDB" id="287365at2"/>
<dbReference type="Proteomes" id="UP000321049">
    <property type="component" value="Unassembled WGS sequence"/>
</dbReference>